<reference evidence="3 4" key="1">
    <citation type="submission" date="2018-09" db="EMBL/GenBank/DDBJ databases">
        <title>Micromonospora sp. nov. MS1-9, isolated from a root of Musa sp.</title>
        <authorList>
            <person name="Kuncharoen N."/>
            <person name="Kudo T."/>
            <person name="Ohkuma M."/>
            <person name="Yuki M."/>
            <person name="Tanasupawat S."/>
        </authorList>
    </citation>
    <scope>NUCLEOTIDE SEQUENCE [LARGE SCALE GENOMIC DNA]</scope>
    <source>
        <strain evidence="2 4">MS1-9</strain>
        <strain evidence="1 3">NGC1-4</strain>
    </source>
</reference>
<dbReference type="EMBL" id="RAZT01000003">
    <property type="protein sequence ID" value="RKN34391.1"/>
    <property type="molecule type" value="Genomic_DNA"/>
</dbReference>
<sequence>MQSSGLPTDDDLIVGSVSWPGLRSWATADPAGFNGGERDSYKVGALIKAGAVVTVAVPNSIKHKVGLKYGQSWAYEPAQSVTFHGCQDFDTAYVGGFYVVGHRCVPLDITERGKPPVRVTISFFAGRC</sequence>
<organism evidence="2 4">
    <name type="scientific">Micromonospora musae</name>
    <dbReference type="NCBI Taxonomy" id="1894970"/>
    <lineage>
        <taxon>Bacteria</taxon>
        <taxon>Bacillati</taxon>
        <taxon>Actinomycetota</taxon>
        <taxon>Actinomycetes</taxon>
        <taxon>Micromonosporales</taxon>
        <taxon>Micromonosporaceae</taxon>
        <taxon>Micromonospora</taxon>
    </lineage>
</organism>
<gene>
    <name evidence="2" type="ORF">D7044_05895</name>
    <name evidence="1" type="ORF">D7147_29330</name>
</gene>
<evidence type="ECO:0000313" key="2">
    <source>
        <dbReference type="EMBL" id="RKN34391.1"/>
    </source>
</evidence>
<dbReference type="Proteomes" id="UP000275865">
    <property type="component" value="Unassembled WGS sequence"/>
</dbReference>
<evidence type="ECO:0000313" key="1">
    <source>
        <dbReference type="EMBL" id="RKN14374.1"/>
    </source>
</evidence>
<evidence type="ECO:0000313" key="3">
    <source>
        <dbReference type="Proteomes" id="UP000271548"/>
    </source>
</evidence>
<dbReference type="Proteomes" id="UP000271548">
    <property type="component" value="Unassembled WGS sequence"/>
</dbReference>
<accession>A0A3A9YAU1</accession>
<proteinExistence type="predicted"/>
<keyword evidence="3" id="KW-1185">Reference proteome</keyword>
<protein>
    <submittedName>
        <fullName evidence="2">Uncharacterized protein</fullName>
    </submittedName>
</protein>
<evidence type="ECO:0000313" key="4">
    <source>
        <dbReference type="Proteomes" id="UP000275865"/>
    </source>
</evidence>
<dbReference type="RefSeq" id="WP_120683441.1">
    <property type="nucleotide sequence ID" value="NZ_RAZS01000014.1"/>
</dbReference>
<comment type="caution">
    <text evidence="2">The sequence shown here is derived from an EMBL/GenBank/DDBJ whole genome shotgun (WGS) entry which is preliminary data.</text>
</comment>
<dbReference type="OrthoDB" id="4312843at2"/>
<dbReference type="EMBL" id="RAZS01000014">
    <property type="protein sequence ID" value="RKN14374.1"/>
    <property type="molecule type" value="Genomic_DNA"/>
</dbReference>
<dbReference type="AlphaFoldDB" id="A0A3A9YAU1"/>
<name>A0A3A9YAU1_9ACTN</name>